<dbReference type="InterPro" id="IPR002410">
    <property type="entry name" value="Peptidase_S33"/>
</dbReference>
<dbReference type="PRINTS" id="PR00793">
    <property type="entry name" value="PROAMNOPTASE"/>
</dbReference>
<feature type="domain" description="AB hydrolase-1" evidence="14">
    <location>
        <begin position="38"/>
        <end position="298"/>
    </location>
</feature>
<keyword evidence="6 11" id="KW-0031">Aminopeptidase</keyword>
<dbReference type="PIRSF" id="PIRSF006431">
    <property type="entry name" value="Pept_S33"/>
    <property type="match status" value="1"/>
</dbReference>
<keyword evidence="7 11" id="KW-0963">Cytoplasm</keyword>
<evidence type="ECO:0000256" key="1">
    <source>
        <dbReference type="ARBA" id="ARBA00001585"/>
    </source>
</evidence>
<feature type="active site" evidence="12">
    <location>
        <position position="266"/>
    </location>
</feature>
<evidence type="ECO:0000256" key="13">
    <source>
        <dbReference type="RuleBase" id="RU003421"/>
    </source>
</evidence>
<dbReference type="SUPFAM" id="SSF53474">
    <property type="entry name" value="alpha/beta-Hydrolases"/>
    <property type="match status" value="1"/>
</dbReference>
<dbReference type="InterPro" id="IPR000073">
    <property type="entry name" value="AB_hydrolase_1"/>
</dbReference>
<dbReference type="InterPro" id="IPR005944">
    <property type="entry name" value="Pro_iminopeptidase"/>
</dbReference>
<reference evidence="15 16" key="1">
    <citation type="submission" date="2016-10" db="EMBL/GenBank/DDBJ databases">
        <authorList>
            <person name="Varghese N."/>
            <person name="Submissions S."/>
        </authorList>
    </citation>
    <scope>NUCLEOTIDE SEQUENCE [LARGE SCALE GENOMIC DNA]</scope>
    <source>
        <strain evidence="15 16">DSM 18839</strain>
    </source>
</reference>
<dbReference type="NCBIfam" id="TIGR01249">
    <property type="entry name" value="pro_imino_pep_1"/>
    <property type="match status" value="1"/>
</dbReference>
<evidence type="ECO:0000259" key="14">
    <source>
        <dbReference type="Pfam" id="PF00561"/>
    </source>
</evidence>
<dbReference type="Gene3D" id="3.40.50.1820">
    <property type="entry name" value="alpha/beta hydrolase"/>
    <property type="match status" value="1"/>
</dbReference>
<evidence type="ECO:0000256" key="11">
    <source>
        <dbReference type="PIRNR" id="PIRNR006431"/>
    </source>
</evidence>
<accession>A0A8G2F5I9</accession>
<evidence type="ECO:0000256" key="12">
    <source>
        <dbReference type="PIRSR" id="PIRSR006431-1"/>
    </source>
</evidence>
<sequence length="323" mass="36405">MIRDELFPEIASRRNGFLEVGDGHTIYWEESGAREGIPVVFLHGGPGSGTSPTQRRFFDPRAYRIILFDQRGAGRSTPRAGIEANTTPHLIADMERLRQHLDIEAWLVFGGSWGSTLALAYGQAHPDRCLGFVLRGVFLGRRNEIDWFMNGMRGFFPEVWRSFAEFIPAAERADLLRAYHRRLTDPDPKEHLPAARHWARYEKACSSLLPEPEQIWSAEDPNHALNLARIEAHYFLNDMFLPDGGLLAGVERIRHLPATIVQGRYDVICPPESAHALARAWAGAELVYVPDAGHAAMEPGVRRALVRATERFKTTLRQPVRVG</sequence>
<gene>
    <name evidence="15" type="ORF">SAMN05660686_04634</name>
</gene>
<proteinExistence type="inferred from homology"/>
<dbReference type="Proteomes" id="UP000198615">
    <property type="component" value="Unassembled WGS sequence"/>
</dbReference>
<dbReference type="InterPro" id="IPR029058">
    <property type="entry name" value="AB_hydrolase_fold"/>
</dbReference>
<dbReference type="OrthoDB" id="9796770at2"/>
<feature type="active site" description="Proton donor" evidence="12">
    <location>
        <position position="294"/>
    </location>
</feature>
<comment type="catalytic activity">
    <reaction evidence="1 11 13">
        <text>Release of N-terminal proline from a peptide.</text>
        <dbReference type="EC" id="3.4.11.5"/>
    </reaction>
</comment>
<keyword evidence="9 11" id="KW-0378">Hydrolase</keyword>
<keyword evidence="8 11" id="KW-0645">Protease</keyword>
<evidence type="ECO:0000256" key="2">
    <source>
        <dbReference type="ARBA" id="ARBA00004496"/>
    </source>
</evidence>
<dbReference type="EC" id="3.4.11.5" evidence="4 11"/>
<feature type="active site" description="Nucleophile" evidence="12">
    <location>
        <position position="112"/>
    </location>
</feature>
<dbReference type="AlphaFoldDB" id="A0A8G2F5I9"/>
<dbReference type="PANTHER" id="PTHR43722:SF1">
    <property type="entry name" value="PROLINE IMINOPEPTIDASE"/>
    <property type="match status" value="1"/>
</dbReference>
<dbReference type="PANTHER" id="PTHR43722">
    <property type="entry name" value="PROLINE IMINOPEPTIDASE"/>
    <property type="match status" value="1"/>
</dbReference>
<dbReference type="GO" id="GO:0004177">
    <property type="term" value="F:aminopeptidase activity"/>
    <property type="evidence" value="ECO:0007669"/>
    <property type="project" value="UniProtKB-UniRule"/>
</dbReference>
<evidence type="ECO:0000256" key="4">
    <source>
        <dbReference type="ARBA" id="ARBA00012568"/>
    </source>
</evidence>
<evidence type="ECO:0000256" key="8">
    <source>
        <dbReference type="ARBA" id="ARBA00022670"/>
    </source>
</evidence>
<comment type="similarity">
    <text evidence="3 11 13">Belongs to the peptidase S33 family.</text>
</comment>
<evidence type="ECO:0000256" key="9">
    <source>
        <dbReference type="ARBA" id="ARBA00022801"/>
    </source>
</evidence>
<protein>
    <recommendedName>
        <fullName evidence="5 11">Proline iminopeptidase</fullName>
        <shortName evidence="11">PIP</shortName>
        <ecNumber evidence="4 11">3.4.11.5</ecNumber>
    </recommendedName>
    <alternativeName>
        <fullName evidence="10 11">Prolyl aminopeptidase</fullName>
    </alternativeName>
</protein>
<organism evidence="15 16">
    <name type="scientific">Thalassobaculum litoreum DSM 18839</name>
    <dbReference type="NCBI Taxonomy" id="1123362"/>
    <lineage>
        <taxon>Bacteria</taxon>
        <taxon>Pseudomonadati</taxon>
        <taxon>Pseudomonadota</taxon>
        <taxon>Alphaproteobacteria</taxon>
        <taxon>Rhodospirillales</taxon>
        <taxon>Thalassobaculaceae</taxon>
        <taxon>Thalassobaculum</taxon>
    </lineage>
</organism>
<evidence type="ECO:0000256" key="3">
    <source>
        <dbReference type="ARBA" id="ARBA00010088"/>
    </source>
</evidence>
<dbReference type="GO" id="GO:0006508">
    <property type="term" value="P:proteolysis"/>
    <property type="evidence" value="ECO:0007669"/>
    <property type="project" value="UniProtKB-KW"/>
</dbReference>
<dbReference type="GO" id="GO:0005737">
    <property type="term" value="C:cytoplasm"/>
    <property type="evidence" value="ECO:0007669"/>
    <property type="project" value="UniProtKB-SubCell"/>
</dbReference>
<evidence type="ECO:0000313" key="16">
    <source>
        <dbReference type="Proteomes" id="UP000198615"/>
    </source>
</evidence>
<keyword evidence="16" id="KW-1185">Reference proteome</keyword>
<evidence type="ECO:0000256" key="10">
    <source>
        <dbReference type="ARBA" id="ARBA00029605"/>
    </source>
</evidence>
<name>A0A8G2F5I9_9PROT</name>
<evidence type="ECO:0000256" key="7">
    <source>
        <dbReference type="ARBA" id="ARBA00022490"/>
    </source>
</evidence>
<evidence type="ECO:0000313" key="15">
    <source>
        <dbReference type="EMBL" id="SDG50287.1"/>
    </source>
</evidence>
<comment type="caution">
    <text evidence="15">The sequence shown here is derived from an EMBL/GenBank/DDBJ whole genome shotgun (WGS) entry which is preliminary data.</text>
</comment>
<evidence type="ECO:0000256" key="5">
    <source>
        <dbReference type="ARBA" id="ARBA00021843"/>
    </source>
</evidence>
<evidence type="ECO:0000256" key="6">
    <source>
        <dbReference type="ARBA" id="ARBA00022438"/>
    </source>
</evidence>
<comment type="subcellular location">
    <subcellularLocation>
        <location evidence="2 11">Cytoplasm</location>
    </subcellularLocation>
</comment>
<dbReference type="Pfam" id="PF00561">
    <property type="entry name" value="Abhydrolase_1"/>
    <property type="match status" value="1"/>
</dbReference>
<dbReference type="EMBL" id="FNBW01000019">
    <property type="protein sequence ID" value="SDG50287.1"/>
    <property type="molecule type" value="Genomic_DNA"/>
</dbReference>
<dbReference type="RefSeq" id="WP_093154199.1">
    <property type="nucleotide sequence ID" value="NZ_FNBW01000019.1"/>
</dbReference>